<evidence type="ECO:0000256" key="1">
    <source>
        <dbReference type="SAM" id="MobiDB-lite"/>
    </source>
</evidence>
<dbReference type="Proteomes" id="UP000033072">
    <property type="component" value="Chromosome"/>
</dbReference>
<proteinExistence type="predicted"/>
<feature type="region of interest" description="Disordered" evidence="1">
    <location>
        <begin position="127"/>
        <end position="151"/>
    </location>
</feature>
<evidence type="ECO:0000313" key="3">
    <source>
        <dbReference type="Proteomes" id="UP000033072"/>
    </source>
</evidence>
<protein>
    <submittedName>
        <fullName evidence="2">ATPase involved in DNA repair</fullName>
    </submittedName>
</protein>
<dbReference type="HOGENOM" id="CLU_812837_0_0_2"/>
<sequence length="356" mass="39295">MGAIVISGCVDSQAQPSTYKAPGDLYSSIFDPYTGFQRGGSETPDMHIDPHGPPPDMPSEGRGSAQSLQNAKLLLDENLEKAESISSRLDPGVQYLKEQGKDVSRLESLLEEYRGLVDEAKNYRALAASSSEGEDSSPGVNEDSEDGIPVESSEKEYLIQSQKSMIRANLVLKDIFDEFKRLMPGSRELKEPDRLSAEGEGRVTLMGRFDLNLHLQEGEMAVMELSPDSTINIEGDYTLEIKDGRQENMRIYHIQSADVKISGSHKMLLLSGENITVEADGEGYAAFFGNGTYSIEDADGIPTEEQWAVNSFFEEQMGPKESGRNDNKIAAVGIHDPETGIRETFLKKIRFIKENI</sequence>
<reference evidence="2 3" key="1">
    <citation type="submission" date="2014-07" db="EMBL/GenBank/DDBJ databases">
        <title>Methanogenic archaea and the global carbon cycle.</title>
        <authorList>
            <person name="Henriksen J.R."/>
            <person name="Luke J."/>
            <person name="Reinhart S."/>
            <person name="Benedict M.N."/>
            <person name="Youngblut N.D."/>
            <person name="Metcalf M.E."/>
            <person name="Whitaker R.J."/>
            <person name="Metcalf W.W."/>
        </authorList>
    </citation>
    <scope>NUCLEOTIDE SEQUENCE [LARGE SCALE GENOMIC DNA]</scope>
    <source>
        <strain evidence="2 3">Z-7289</strain>
    </source>
</reference>
<name>A0A0E3S668_9EURY</name>
<dbReference type="PATRIC" id="fig|1434111.4.peg.1948"/>
<organism evidence="2 3">
    <name type="scientific">Methanosarcina lacustris Z-7289</name>
    <dbReference type="NCBI Taxonomy" id="1434111"/>
    <lineage>
        <taxon>Archaea</taxon>
        <taxon>Methanobacteriati</taxon>
        <taxon>Methanobacteriota</taxon>
        <taxon>Stenosarchaea group</taxon>
        <taxon>Methanomicrobia</taxon>
        <taxon>Methanosarcinales</taxon>
        <taxon>Methanosarcinaceae</taxon>
        <taxon>Methanosarcina</taxon>
    </lineage>
</organism>
<dbReference type="AlphaFoldDB" id="A0A0E3S668"/>
<accession>A0A0E3S668</accession>
<dbReference type="EMBL" id="CP009515">
    <property type="protein sequence ID" value="AKB74752.1"/>
    <property type="molecule type" value="Genomic_DNA"/>
</dbReference>
<feature type="region of interest" description="Disordered" evidence="1">
    <location>
        <begin position="32"/>
        <end position="68"/>
    </location>
</feature>
<keyword evidence="3" id="KW-1185">Reference proteome</keyword>
<dbReference type="KEGG" id="mls:MSLAZ_1491"/>
<gene>
    <name evidence="2" type="ORF">MSLAZ_1491</name>
</gene>
<evidence type="ECO:0000313" key="2">
    <source>
        <dbReference type="EMBL" id="AKB74752.1"/>
    </source>
</evidence>